<feature type="transmembrane region" description="Helical" evidence="1">
    <location>
        <begin position="219"/>
        <end position="243"/>
    </location>
</feature>
<dbReference type="AlphaFoldDB" id="A0A2H0XBS7"/>
<reference evidence="3" key="1">
    <citation type="submission" date="2017-09" db="EMBL/GenBank/DDBJ databases">
        <title>Depth-based differentiation of microbial function through sediment-hosted aquifers and enrichment of novel symbionts in the deep terrestrial subsurface.</title>
        <authorList>
            <person name="Probst A.J."/>
            <person name="Ladd B."/>
            <person name="Jarett J.K."/>
            <person name="Geller-Mcgrath D.E."/>
            <person name="Sieber C.M.K."/>
            <person name="Emerson J.B."/>
            <person name="Anantharaman K."/>
            <person name="Thomas B.C."/>
            <person name="Malmstrom R."/>
            <person name="Stieglmeier M."/>
            <person name="Klingl A."/>
            <person name="Woyke T."/>
            <person name="Ryan C.M."/>
            <person name="Banfield J.F."/>
        </authorList>
    </citation>
    <scope>NUCLEOTIDE SEQUENCE [LARGE SCALE GENOMIC DNA]</scope>
</reference>
<protein>
    <submittedName>
        <fullName evidence="2">Uncharacterized protein</fullName>
    </submittedName>
</protein>
<evidence type="ECO:0000313" key="2">
    <source>
        <dbReference type="EMBL" id="PIS22311.1"/>
    </source>
</evidence>
<accession>A0A2H0XBS7</accession>
<dbReference type="Proteomes" id="UP000231252">
    <property type="component" value="Unassembled WGS sequence"/>
</dbReference>
<gene>
    <name evidence="2" type="ORF">COT50_02500</name>
</gene>
<comment type="caution">
    <text evidence="2">The sequence shown here is derived from an EMBL/GenBank/DDBJ whole genome shotgun (WGS) entry which is preliminary data.</text>
</comment>
<evidence type="ECO:0000256" key="1">
    <source>
        <dbReference type="SAM" id="Phobius"/>
    </source>
</evidence>
<sequence>MKKLIKKFGLLVLLAAIALVIFPLQGVFACSPGGPNPWFATQLSFDQASLPNNIEMVQADPVYEQYALINKSSEPFYLIRENLTDWKTFLNSELPKNYEPRYKITASQVYFWGQLSSQDTEGWKLNSGGINNSAATRVRIDDSVYTLEGESKQIFQDNRPTVVEIPEFQNFKILAFYKGAPVEIRGALHYSLNDKYDPQAFAKGVEACNKLNQSLNSTLWRILSFAPLIIILLILSGVGFLTYKIIKRFRK</sequence>
<keyword evidence="1" id="KW-1133">Transmembrane helix</keyword>
<proteinExistence type="predicted"/>
<name>A0A2H0XBS7_UNCKA</name>
<dbReference type="EMBL" id="PEYU01000058">
    <property type="protein sequence ID" value="PIS22311.1"/>
    <property type="molecule type" value="Genomic_DNA"/>
</dbReference>
<keyword evidence="1" id="KW-0472">Membrane</keyword>
<evidence type="ECO:0000313" key="3">
    <source>
        <dbReference type="Proteomes" id="UP000231252"/>
    </source>
</evidence>
<dbReference type="PROSITE" id="PS51257">
    <property type="entry name" value="PROKAR_LIPOPROTEIN"/>
    <property type="match status" value="1"/>
</dbReference>
<keyword evidence="1" id="KW-0812">Transmembrane</keyword>
<organism evidence="2 3">
    <name type="scientific">candidate division WWE3 bacterium CG08_land_8_20_14_0_20_41_10</name>
    <dbReference type="NCBI Taxonomy" id="1975085"/>
    <lineage>
        <taxon>Bacteria</taxon>
        <taxon>Katanobacteria</taxon>
    </lineage>
</organism>